<feature type="region of interest" description="Disordered" evidence="1">
    <location>
        <begin position="18"/>
        <end position="54"/>
    </location>
</feature>
<organism evidence="2 3">
    <name type="scientific">Stephania cephalantha</name>
    <dbReference type="NCBI Taxonomy" id="152367"/>
    <lineage>
        <taxon>Eukaryota</taxon>
        <taxon>Viridiplantae</taxon>
        <taxon>Streptophyta</taxon>
        <taxon>Embryophyta</taxon>
        <taxon>Tracheophyta</taxon>
        <taxon>Spermatophyta</taxon>
        <taxon>Magnoliopsida</taxon>
        <taxon>Ranunculales</taxon>
        <taxon>Menispermaceae</taxon>
        <taxon>Menispermoideae</taxon>
        <taxon>Cissampelideae</taxon>
        <taxon>Stephania</taxon>
    </lineage>
</organism>
<evidence type="ECO:0000256" key="1">
    <source>
        <dbReference type="SAM" id="MobiDB-lite"/>
    </source>
</evidence>
<proteinExistence type="predicted"/>
<sequence length="93" mass="10523">MDIYIAEEYVTCRRKEKKAAADARRMSETAKNSGRMTGDVNEMRNKSSSCNRSGLDESFMVSSGGVLSSEHIEREEYAYFILKSKEVRPSESV</sequence>
<accession>A0AAP0K888</accession>
<dbReference type="EMBL" id="JBBNAG010000003">
    <property type="protein sequence ID" value="KAK9147868.1"/>
    <property type="molecule type" value="Genomic_DNA"/>
</dbReference>
<dbReference type="AlphaFoldDB" id="A0AAP0K888"/>
<protein>
    <submittedName>
        <fullName evidence="2">Uncharacterized protein</fullName>
    </submittedName>
</protein>
<reference evidence="2 3" key="1">
    <citation type="submission" date="2024-01" db="EMBL/GenBank/DDBJ databases">
        <title>Genome assemblies of Stephania.</title>
        <authorList>
            <person name="Yang L."/>
        </authorList>
    </citation>
    <scope>NUCLEOTIDE SEQUENCE [LARGE SCALE GENOMIC DNA]</scope>
    <source>
        <strain evidence="2">JXDWG</strain>
        <tissue evidence="2">Leaf</tissue>
    </source>
</reference>
<gene>
    <name evidence="2" type="ORF">Scep_006625</name>
</gene>
<evidence type="ECO:0000313" key="3">
    <source>
        <dbReference type="Proteomes" id="UP001419268"/>
    </source>
</evidence>
<comment type="caution">
    <text evidence="2">The sequence shown here is derived from an EMBL/GenBank/DDBJ whole genome shotgun (WGS) entry which is preliminary data.</text>
</comment>
<evidence type="ECO:0000313" key="2">
    <source>
        <dbReference type="EMBL" id="KAK9147868.1"/>
    </source>
</evidence>
<dbReference type="Proteomes" id="UP001419268">
    <property type="component" value="Unassembled WGS sequence"/>
</dbReference>
<name>A0AAP0K888_9MAGN</name>
<feature type="compositionally biased region" description="Basic and acidic residues" evidence="1">
    <location>
        <begin position="18"/>
        <end position="28"/>
    </location>
</feature>
<keyword evidence="3" id="KW-1185">Reference proteome</keyword>